<feature type="transmembrane region" description="Helical" evidence="1">
    <location>
        <begin position="92"/>
        <end position="117"/>
    </location>
</feature>
<feature type="transmembrane region" description="Helical" evidence="1">
    <location>
        <begin position="58"/>
        <end position="80"/>
    </location>
</feature>
<comment type="caution">
    <text evidence="2">The sequence shown here is derived from an EMBL/GenBank/DDBJ whole genome shotgun (WGS) entry which is preliminary data.</text>
</comment>
<reference evidence="2 3" key="1">
    <citation type="submission" date="2024-09" db="EMBL/GenBank/DDBJ databases">
        <authorList>
            <person name="Sun Q."/>
            <person name="Mori K."/>
        </authorList>
    </citation>
    <scope>NUCLEOTIDE SEQUENCE [LARGE SCALE GENOMIC DNA]</scope>
    <source>
        <strain evidence="2 3">TBRC 4575</strain>
    </source>
</reference>
<feature type="transmembrane region" description="Helical" evidence="1">
    <location>
        <begin position="129"/>
        <end position="155"/>
    </location>
</feature>
<protein>
    <submittedName>
        <fullName evidence="2">Stage II sporulation protein M</fullName>
    </submittedName>
</protein>
<keyword evidence="1" id="KW-1133">Transmembrane helix</keyword>
<keyword evidence="1" id="KW-0472">Membrane</keyword>
<dbReference type="EMBL" id="JBHLUK010000023">
    <property type="protein sequence ID" value="MFC0423234.1"/>
    <property type="molecule type" value="Genomic_DNA"/>
</dbReference>
<name>A0ABV6K184_9LACO</name>
<gene>
    <name evidence="2" type="ORF">ACFFGS_03730</name>
</gene>
<dbReference type="Proteomes" id="UP001589855">
    <property type="component" value="Unassembled WGS sequence"/>
</dbReference>
<sequence length="157" mass="17706">MNKSRSNIPALLIVFIIFLILGVLFSKYFATASSQHSLDSFKVIHLNWFTEIIFRNTIAFLVLSSTLFLGNIVSVIFFCVNGFNVGLICGQLPIFQSIVLLLPHGIIEITSYVWLVYAVTHVNHMKINIIRAYCLLFLAAIIEVFVTPELALWLLGD</sequence>
<accession>A0ABV6K184</accession>
<evidence type="ECO:0000256" key="1">
    <source>
        <dbReference type="SAM" id="Phobius"/>
    </source>
</evidence>
<evidence type="ECO:0000313" key="2">
    <source>
        <dbReference type="EMBL" id="MFC0423234.1"/>
    </source>
</evidence>
<evidence type="ECO:0000313" key="3">
    <source>
        <dbReference type="Proteomes" id="UP001589855"/>
    </source>
</evidence>
<dbReference type="Pfam" id="PF01944">
    <property type="entry name" value="SpoIIM"/>
    <property type="match status" value="1"/>
</dbReference>
<proteinExistence type="predicted"/>
<dbReference type="InterPro" id="IPR002798">
    <property type="entry name" value="SpoIIM-like"/>
</dbReference>
<keyword evidence="1" id="KW-0812">Transmembrane</keyword>
<keyword evidence="3" id="KW-1185">Reference proteome</keyword>
<dbReference type="RefSeq" id="WP_170178280.1">
    <property type="nucleotide sequence ID" value="NZ_BAABRM010000040.1"/>
</dbReference>
<organism evidence="2 3">
    <name type="scientific">Lactiplantibacillus plajomi</name>
    <dbReference type="NCBI Taxonomy" id="1457217"/>
    <lineage>
        <taxon>Bacteria</taxon>
        <taxon>Bacillati</taxon>
        <taxon>Bacillota</taxon>
        <taxon>Bacilli</taxon>
        <taxon>Lactobacillales</taxon>
        <taxon>Lactobacillaceae</taxon>
        <taxon>Lactiplantibacillus</taxon>
    </lineage>
</organism>